<dbReference type="Pfam" id="PF13424">
    <property type="entry name" value="TPR_12"/>
    <property type="match status" value="1"/>
</dbReference>
<evidence type="ECO:0008006" key="5">
    <source>
        <dbReference type="Google" id="ProtNLM"/>
    </source>
</evidence>
<dbReference type="SUPFAM" id="SSF48452">
    <property type="entry name" value="TPR-like"/>
    <property type="match status" value="1"/>
</dbReference>
<proteinExistence type="predicted"/>
<protein>
    <recommendedName>
        <fullName evidence="5">Tetratricopeptide repeat protein</fullName>
    </recommendedName>
</protein>
<keyword evidence="1" id="KW-0175">Coiled coil</keyword>
<evidence type="ECO:0000313" key="4">
    <source>
        <dbReference type="Proteomes" id="UP000054937"/>
    </source>
</evidence>
<dbReference type="InParanoid" id="A0A0V0QZX1"/>
<keyword evidence="4" id="KW-1185">Reference proteome</keyword>
<sequence length="863" mass="101523">MEKSKNQKLEQNNQLFYYQQDEIQNQEKIQKDNNDTMLNTSQSLQVKFQDIYKQFLKNEEENKDINKSHLSNEKDIYSESYDSSYQAGNESEYDKENNVKNIKKIKNQNTQIKTNDSDEINLELNITSVNENNINTDQKKISDAKNNVNNKKQTQQLVQENKNSLKEIKNEIFQQFITPRTNSQPFYYSSKQKNQQKNANKGSSVQKNQSDTSQSKFSSRSRYQELLKRPSSISKSIDQKTAQIKKQIENQDFKQHVLQLQQKLSMKKPQFQQNKQQIFSKNVQNSLDFYQNEKNRNFSQIIQNQFKSRRSQSLISPNYQNQIKIQSVDQTQIQNEQNNGYNNLSENNFNYDKNFSTIEKNKGQADQKDFQSFRNAINQDIQAMEMHLKSYQESQQSEYKMENEFFFSHNNNRNNLKQNDFFNKQQQESIIQYFSDEKMSELENRKNFLVNKSQISNQKEQQNSQEHFFNSHVNLNDFSSINSASNKVSQKKSSLKGIVNKLNNQIIEKSLLSQNIFQNKQYIQENSIFSENSKQNQLKKQNQLSISSEKNISQIENKEIGNISNNQSFTDAGKLEMKDFFTEISEKSGKNSKNSYKIQQKTDFQQEQYKNSQSNINQKQETFQNLLFTKDPVQQLQSQENQNKFKTQTAQFLTEQNQNNNSQQQTKESTIKGCGNSKNQSQEIFQDKAIQIDQQNKSDFQKNISSEQILEKDDQNEQQQHQTKFIISNEMGNLLLKLKDHNLALHYYQNCLKIFEKMPNKIKPNAYQEMIMVMCNIGNLYTQIKEFYNAIQHQEKAKQMCKLINGEKSVKYGDILLAQSETYIQSQNLQDAQQLLKQAQEIYKNCGGQDTKLDKIDQLLNNI</sequence>
<feature type="region of interest" description="Disordered" evidence="2">
    <location>
        <begin position="655"/>
        <end position="678"/>
    </location>
</feature>
<organism evidence="3 4">
    <name type="scientific">Pseudocohnilembus persalinus</name>
    <name type="common">Ciliate</name>
    <dbReference type="NCBI Taxonomy" id="266149"/>
    <lineage>
        <taxon>Eukaryota</taxon>
        <taxon>Sar</taxon>
        <taxon>Alveolata</taxon>
        <taxon>Ciliophora</taxon>
        <taxon>Intramacronucleata</taxon>
        <taxon>Oligohymenophorea</taxon>
        <taxon>Scuticociliatia</taxon>
        <taxon>Philasterida</taxon>
        <taxon>Pseudocohnilembidae</taxon>
        <taxon>Pseudocohnilembus</taxon>
    </lineage>
</organism>
<evidence type="ECO:0000256" key="1">
    <source>
        <dbReference type="SAM" id="Coils"/>
    </source>
</evidence>
<dbReference type="InterPro" id="IPR019734">
    <property type="entry name" value="TPR_rpt"/>
</dbReference>
<dbReference type="AlphaFoldDB" id="A0A0V0QZX1"/>
<evidence type="ECO:0000256" key="2">
    <source>
        <dbReference type="SAM" id="MobiDB-lite"/>
    </source>
</evidence>
<feature type="compositionally biased region" description="Polar residues" evidence="2">
    <location>
        <begin position="205"/>
        <end position="221"/>
    </location>
</feature>
<name>A0A0V0QZX1_PSEPJ</name>
<evidence type="ECO:0000313" key="3">
    <source>
        <dbReference type="EMBL" id="KRX07812.1"/>
    </source>
</evidence>
<dbReference type="EMBL" id="LDAU01000080">
    <property type="protein sequence ID" value="KRX07812.1"/>
    <property type="molecule type" value="Genomic_DNA"/>
</dbReference>
<feature type="region of interest" description="Disordered" evidence="2">
    <location>
        <begin position="183"/>
        <end position="238"/>
    </location>
</feature>
<dbReference type="InterPro" id="IPR011990">
    <property type="entry name" value="TPR-like_helical_dom_sf"/>
</dbReference>
<dbReference type="Pfam" id="PF13181">
    <property type="entry name" value="TPR_8"/>
    <property type="match status" value="1"/>
</dbReference>
<accession>A0A0V0QZX1</accession>
<feature type="coiled-coil region" evidence="1">
    <location>
        <begin position="134"/>
        <end position="171"/>
    </location>
</feature>
<feature type="compositionally biased region" description="Low complexity" evidence="2">
    <location>
        <begin position="656"/>
        <end position="665"/>
    </location>
</feature>
<feature type="compositionally biased region" description="Low complexity" evidence="2">
    <location>
        <begin position="189"/>
        <end position="204"/>
    </location>
</feature>
<dbReference type="Gene3D" id="1.25.40.10">
    <property type="entry name" value="Tetratricopeptide repeat domain"/>
    <property type="match status" value="1"/>
</dbReference>
<dbReference type="SMART" id="SM00028">
    <property type="entry name" value="TPR"/>
    <property type="match status" value="3"/>
</dbReference>
<reference evidence="3 4" key="1">
    <citation type="journal article" date="2015" name="Sci. Rep.">
        <title>Genome of the facultative scuticociliatosis pathogen Pseudocohnilembus persalinus provides insight into its virulence through horizontal gene transfer.</title>
        <authorList>
            <person name="Xiong J."/>
            <person name="Wang G."/>
            <person name="Cheng J."/>
            <person name="Tian M."/>
            <person name="Pan X."/>
            <person name="Warren A."/>
            <person name="Jiang C."/>
            <person name="Yuan D."/>
            <person name="Miao W."/>
        </authorList>
    </citation>
    <scope>NUCLEOTIDE SEQUENCE [LARGE SCALE GENOMIC DNA]</scope>
    <source>
        <strain evidence="3">36N120E</strain>
    </source>
</reference>
<dbReference type="Proteomes" id="UP000054937">
    <property type="component" value="Unassembled WGS sequence"/>
</dbReference>
<gene>
    <name evidence="3" type="ORF">PPERSA_07562</name>
</gene>
<comment type="caution">
    <text evidence="3">The sequence shown here is derived from an EMBL/GenBank/DDBJ whole genome shotgun (WGS) entry which is preliminary data.</text>
</comment>